<evidence type="ECO:0000256" key="2">
    <source>
        <dbReference type="SAM" id="MobiDB-lite"/>
    </source>
</evidence>
<dbReference type="PANTHER" id="PTHR24637">
    <property type="entry name" value="COLLAGEN"/>
    <property type="match status" value="1"/>
</dbReference>
<feature type="region of interest" description="Disordered" evidence="2">
    <location>
        <begin position="105"/>
        <end position="189"/>
    </location>
</feature>
<keyword evidence="1" id="KW-0677">Repeat</keyword>
<dbReference type="SMART" id="SM01088">
    <property type="entry name" value="Col_cuticle_N"/>
    <property type="match status" value="1"/>
</dbReference>
<sequence length="189" mass="19391">MHEAHLIAGFAAISSGIAIITCALVIPSLYAIISQTHENVIDGVQFFRVETDSAWVEMMDIQISVSPPSKPKENPFNSIFRQKRQNFQGLPAWCMCEPPKVTCPPGPPGPPGKPGAPGTPGLKGPPGKDDTTVYEAVVCPKPDTSCIKCPAGPPGPKGPTGPRGPQGPAGAPGKTGVMGKNGAPGAPGP</sequence>
<keyword evidence="3" id="KW-0472">Membrane</keyword>
<dbReference type="Gene3D" id="1.20.5.320">
    <property type="entry name" value="6-Phosphogluconate Dehydrogenase, domain 3"/>
    <property type="match status" value="1"/>
</dbReference>
<evidence type="ECO:0000313" key="6">
    <source>
        <dbReference type="Proteomes" id="UP000274131"/>
    </source>
</evidence>
<accession>A0A0N4VMT8</accession>
<dbReference type="PANTHER" id="PTHR24637:SF194">
    <property type="entry name" value="CUTICLE COLLAGEN 10-RELATED"/>
    <property type="match status" value="1"/>
</dbReference>
<name>A0A0N4VMT8_ENTVE</name>
<reference evidence="7" key="1">
    <citation type="submission" date="2017-02" db="UniProtKB">
        <authorList>
            <consortium name="WormBaseParasite"/>
        </authorList>
    </citation>
    <scope>IDENTIFICATION</scope>
</reference>
<dbReference type="STRING" id="51028.A0A0N4VMT8"/>
<protein>
    <submittedName>
        <fullName evidence="7">Col_cuticle_N domain-containing protein</fullName>
    </submittedName>
</protein>
<evidence type="ECO:0000313" key="5">
    <source>
        <dbReference type="EMBL" id="VDD96733.1"/>
    </source>
</evidence>
<feature type="domain" description="Nematode cuticle collagen N-terminal" evidence="4">
    <location>
        <begin position="6"/>
        <end position="58"/>
    </location>
</feature>
<dbReference type="Pfam" id="PF01391">
    <property type="entry name" value="Collagen"/>
    <property type="match status" value="1"/>
</dbReference>
<dbReference type="AlphaFoldDB" id="A0A0N4VMT8"/>
<feature type="compositionally biased region" description="Pro residues" evidence="2">
    <location>
        <begin position="105"/>
        <end position="114"/>
    </location>
</feature>
<evidence type="ECO:0000256" key="3">
    <source>
        <dbReference type="SAM" id="Phobius"/>
    </source>
</evidence>
<evidence type="ECO:0000256" key="1">
    <source>
        <dbReference type="ARBA" id="ARBA00022737"/>
    </source>
</evidence>
<dbReference type="OrthoDB" id="5875171at2759"/>
<dbReference type="InterPro" id="IPR002486">
    <property type="entry name" value="Col_cuticle_N"/>
</dbReference>
<dbReference type="InterPro" id="IPR008160">
    <property type="entry name" value="Collagen"/>
</dbReference>
<feature type="transmembrane region" description="Helical" evidence="3">
    <location>
        <begin position="6"/>
        <end position="33"/>
    </location>
</feature>
<keyword evidence="6" id="KW-1185">Reference proteome</keyword>
<dbReference type="Proteomes" id="UP000274131">
    <property type="component" value="Unassembled WGS sequence"/>
</dbReference>
<dbReference type="EMBL" id="UXUI01012156">
    <property type="protein sequence ID" value="VDD96733.1"/>
    <property type="molecule type" value="Genomic_DNA"/>
</dbReference>
<evidence type="ECO:0000313" key="7">
    <source>
        <dbReference type="WBParaSite" id="EVEC_0001227001-mRNA-1"/>
    </source>
</evidence>
<reference evidence="5 6" key="2">
    <citation type="submission" date="2018-10" db="EMBL/GenBank/DDBJ databases">
        <authorList>
            <consortium name="Pathogen Informatics"/>
        </authorList>
    </citation>
    <scope>NUCLEOTIDE SEQUENCE [LARGE SCALE GENOMIC DNA]</scope>
</reference>
<organism evidence="7">
    <name type="scientific">Enterobius vermicularis</name>
    <name type="common">Human pinworm</name>
    <dbReference type="NCBI Taxonomy" id="51028"/>
    <lineage>
        <taxon>Eukaryota</taxon>
        <taxon>Metazoa</taxon>
        <taxon>Ecdysozoa</taxon>
        <taxon>Nematoda</taxon>
        <taxon>Chromadorea</taxon>
        <taxon>Rhabditida</taxon>
        <taxon>Spirurina</taxon>
        <taxon>Oxyuridomorpha</taxon>
        <taxon>Oxyuroidea</taxon>
        <taxon>Oxyuridae</taxon>
        <taxon>Enterobius</taxon>
    </lineage>
</organism>
<dbReference type="GO" id="GO:0042302">
    <property type="term" value="F:structural constituent of cuticle"/>
    <property type="evidence" value="ECO:0007669"/>
    <property type="project" value="InterPro"/>
</dbReference>
<feature type="compositionally biased region" description="Low complexity" evidence="2">
    <location>
        <begin position="166"/>
        <end position="175"/>
    </location>
</feature>
<keyword evidence="3" id="KW-1133">Transmembrane helix</keyword>
<dbReference type="WBParaSite" id="EVEC_0001227001-mRNA-1">
    <property type="protein sequence ID" value="EVEC_0001227001-mRNA-1"/>
    <property type="gene ID" value="EVEC_0001227001"/>
</dbReference>
<dbReference type="Pfam" id="PF01484">
    <property type="entry name" value="Col_cuticle_N"/>
    <property type="match status" value="1"/>
</dbReference>
<proteinExistence type="predicted"/>
<keyword evidence="3" id="KW-0812">Transmembrane</keyword>
<gene>
    <name evidence="5" type="ORF">EVEC_LOCUS11484</name>
</gene>
<evidence type="ECO:0000259" key="4">
    <source>
        <dbReference type="SMART" id="SM01088"/>
    </source>
</evidence>